<evidence type="ECO:0000313" key="1">
    <source>
        <dbReference type="EMBL" id="KAJ8709670.1"/>
    </source>
</evidence>
<protein>
    <submittedName>
        <fullName evidence="1">Uncharacterized protein</fullName>
    </submittedName>
</protein>
<reference evidence="1" key="1">
    <citation type="submission" date="2023-03" db="EMBL/GenBank/DDBJ databases">
        <title>Chromosome-level genomes of two armyworms, Mythimna separata and Mythimna loreyi, provide insights into the biosynthesis and reception of sex pheromones.</title>
        <authorList>
            <person name="Zhao H."/>
        </authorList>
    </citation>
    <scope>NUCLEOTIDE SEQUENCE</scope>
    <source>
        <strain evidence="1">BeijingLab</strain>
    </source>
</reference>
<dbReference type="Proteomes" id="UP001231649">
    <property type="component" value="Chromosome 24"/>
</dbReference>
<comment type="caution">
    <text evidence="1">The sequence shown here is derived from an EMBL/GenBank/DDBJ whole genome shotgun (WGS) entry which is preliminary data.</text>
</comment>
<gene>
    <name evidence="1" type="ORF">PYW08_009674</name>
</gene>
<name>A0ACC2Q742_9NEOP</name>
<organism evidence="1 2">
    <name type="scientific">Mythimna loreyi</name>
    <dbReference type="NCBI Taxonomy" id="667449"/>
    <lineage>
        <taxon>Eukaryota</taxon>
        <taxon>Metazoa</taxon>
        <taxon>Ecdysozoa</taxon>
        <taxon>Arthropoda</taxon>
        <taxon>Hexapoda</taxon>
        <taxon>Insecta</taxon>
        <taxon>Pterygota</taxon>
        <taxon>Neoptera</taxon>
        <taxon>Endopterygota</taxon>
        <taxon>Lepidoptera</taxon>
        <taxon>Glossata</taxon>
        <taxon>Ditrysia</taxon>
        <taxon>Noctuoidea</taxon>
        <taxon>Noctuidae</taxon>
        <taxon>Noctuinae</taxon>
        <taxon>Hadenini</taxon>
        <taxon>Mythimna</taxon>
    </lineage>
</organism>
<keyword evidence="2" id="KW-1185">Reference proteome</keyword>
<sequence>MVAIKLCFLLTSIIYMCDSERRIQGGDEVYSKKSYMVYLVKAPKSDKPYDEWLCGGVLVTTFFILTSQKCVLDVEYMYAIAGYDKYVPDTQIETDQCTKEKKKKVIYFCFPESTQIKSVNVTKNRRIDIALARVESAYNLSDITFKILCSYQPTIIPINYEKRFQEPGNDAMVLGWGHKDYYRNPLDKQNYNQKRLRYAPVKIAKNSICKKHYARYPFLNETIDKFMICTMEDGGLNEDGNIIITLPSSPLVECEVLRLSIRDNVRCNAFRARNRAVMESNEMSHVSESKISNKSHTNHTSRSRRPSSGFCQNDHGGPLVTWVGSKEVLIGIASLFRVSNGSKCMGPYLFTSTQQNSIFIDCILTRNSNFSYNASRRSSCDTPPNQRGFRIVEKYVSWTSGKHEHLVKYESNKLQNNTVVKYENDKLKNYTKKTTKINKAFEDLLKLETILKKHIPSNSSGDPVKENIKQ</sequence>
<proteinExistence type="predicted"/>
<accession>A0ACC2Q742</accession>
<evidence type="ECO:0000313" key="2">
    <source>
        <dbReference type="Proteomes" id="UP001231649"/>
    </source>
</evidence>
<dbReference type="EMBL" id="CM056800">
    <property type="protein sequence ID" value="KAJ8709670.1"/>
    <property type="molecule type" value="Genomic_DNA"/>
</dbReference>